<organism evidence="2 3">
    <name type="scientific">Salmonella enteritidis</name>
    <dbReference type="NCBI Taxonomy" id="149539"/>
    <lineage>
        <taxon>Bacteria</taxon>
        <taxon>Pseudomonadati</taxon>
        <taxon>Pseudomonadota</taxon>
        <taxon>Gammaproteobacteria</taxon>
        <taxon>Enterobacterales</taxon>
        <taxon>Enterobacteriaceae</taxon>
        <taxon>Salmonella</taxon>
    </lineage>
</organism>
<keyword evidence="1" id="KW-0812">Transmembrane</keyword>
<dbReference type="InterPro" id="IPR008523">
    <property type="entry name" value="DUF805"/>
</dbReference>
<comment type="caution">
    <text evidence="2">The sequence shown here is derived from an EMBL/GenBank/DDBJ whole genome shotgun (WGS) entry which is preliminary data.</text>
</comment>
<keyword evidence="1" id="KW-1133">Transmembrane helix</keyword>
<accession>A0A5R1YX59</accession>
<dbReference type="Pfam" id="PF05656">
    <property type="entry name" value="DUF805"/>
    <property type="match status" value="1"/>
</dbReference>
<feature type="transmembrane region" description="Helical" evidence="1">
    <location>
        <begin position="75"/>
        <end position="93"/>
    </location>
</feature>
<reference evidence="2 3" key="1">
    <citation type="submission" date="2018-03" db="EMBL/GenBank/DDBJ databases">
        <title>Non-Typhoidal Salmonella genome sequencing and assembly.</title>
        <authorList>
            <person name="Matchawe C."/>
        </authorList>
    </citation>
    <scope>NUCLEOTIDE SEQUENCE [LARGE SCALE GENOMIC DNA]</scope>
    <source>
        <strain evidence="2 3">20dea</strain>
    </source>
</reference>
<dbReference type="RefSeq" id="WP_135424929.1">
    <property type="nucleotide sequence ID" value="NZ_PYKJ01000286.1"/>
</dbReference>
<dbReference type="Proteomes" id="UP000297537">
    <property type="component" value="Unassembled WGS sequence"/>
</dbReference>
<gene>
    <name evidence="2" type="ORF">C9F08_13195</name>
</gene>
<feature type="non-terminal residue" evidence="2">
    <location>
        <position position="118"/>
    </location>
</feature>
<dbReference type="PANTHER" id="PTHR34980:SF1">
    <property type="entry name" value="INNER MEMBRANE PROTEIN"/>
    <property type="match status" value="1"/>
</dbReference>
<evidence type="ECO:0000313" key="3">
    <source>
        <dbReference type="Proteomes" id="UP000297537"/>
    </source>
</evidence>
<dbReference type="EMBL" id="PYKJ01000286">
    <property type="protein sequence ID" value="TGC94522.1"/>
    <property type="molecule type" value="Genomic_DNA"/>
</dbReference>
<evidence type="ECO:0008006" key="4">
    <source>
        <dbReference type="Google" id="ProtNLM"/>
    </source>
</evidence>
<feature type="transmembrane region" description="Helical" evidence="1">
    <location>
        <begin position="20"/>
        <end position="38"/>
    </location>
</feature>
<evidence type="ECO:0000313" key="2">
    <source>
        <dbReference type="EMBL" id="TGC94522.1"/>
    </source>
</evidence>
<protein>
    <recommendedName>
        <fullName evidence="4">DUF805 domain-containing protein</fullName>
    </recommendedName>
</protein>
<dbReference type="PANTHER" id="PTHR34980">
    <property type="entry name" value="INNER MEMBRANE PROTEIN-RELATED-RELATED"/>
    <property type="match status" value="1"/>
</dbReference>
<name>A0A5R1YX59_SALEN</name>
<sequence>MTIQQWLFSFKGRIGRRDFWIWIGLWFAGMLALFSLAGKNLLDIQPAAFCLVCLLWPPAAVIVKRLHDRGRSGAWALLMILAWMLLAGHWAMLPGMGEWVVGRVRPALGRVRRLVGGG</sequence>
<proteinExistence type="predicted"/>
<dbReference type="AlphaFoldDB" id="A0A5R1YX59"/>
<evidence type="ECO:0000256" key="1">
    <source>
        <dbReference type="SAM" id="Phobius"/>
    </source>
</evidence>
<dbReference type="GO" id="GO:0005886">
    <property type="term" value="C:plasma membrane"/>
    <property type="evidence" value="ECO:0007669"/>
    <property type="project" value="TreeGrafter"/>
</dbReference>
<keyword evidence="1" id="KW-0472">Membrane</keyword>
<feature type="transmembrane region" description="Helical" evidence="1">
    <location>
        <begin position="44"/>
        <end position="63"/>
    </location>
</feature>